<dbReference type="Proteomes" id="UP001161390">
    <property type="component" value="Unassembled WGS sequence"/>
</dbReference>
<evidence type="ECO:0000313" key="2">
    <source>
        <dbReference type="Proteomes" id="UP001161390"/>
    </source>
</evidence>
<reference evidence="1" key="2">
    <citation type="submission" date="2023-01" db="EMBL/GenBank/DDBJ databases">
        <title>Draft genome sequence of Algimonas porphyrae strain NBRC 108216.</title>
        <authorList>
            <person name="Sun Q."/>
            <person name="Mori K."/>
        </authorList>
    </citation>
    <scope>NUCLEOTIDE SEQUENCE</scope>
    <source>
        <strain evidence="1">NBRC 108216</strain>
    </source>
</reference>
<organism evidence="1 2">
    <name type="scientific">Algimonas porphyrae</name>
    <dbReference type="NCBI Taxonomy" id="1128113"/>
    <lineage>
        <taxon>Bacteria</taxon>
        <taxon>Pseudomonadati</taxon>
        <taxon>Pseudomonadota</taxon>
        <taxon>Alphaproteobacteria</taxon>
        <taxon>Maricaulales</taxon>
        <taxon>Robiginitomaculaceae</taxon>
        <taxon>Algimonas</taxon>
    </lineage>
</organism>
<evidence type="ECO:0000313" key="1">
    <source>
        <dbReference type="EMBL" id="GLQ20923.1"/>
    </source>
</evidence>
<dbReference type="RefSeq" id="WP_284371958.1">
    <property type="nucleotide sequence ID" value="NZ_BSNJ01000004.1"/>
</dbReference>
<dbReference type="EMBL" id="BSNJ01000004">
    <property type="protein sequence ID" value="GLQ20923.1"/>
    <property type="molecule type" value="Genomic_DNA"/>
</dbReference>
<accession>A0ABQ5V0H0</accession>
<gene>
    <name evidence="1" type="ORF">GCM10007854_18780</name>
</gene>
<sequence>MLTSINNPKAVVDGRTIYEIFDLSGSLVHVDKLSGGGQSASETDHVTGPSSTLARITDGVVTYLHNDPVGYTGYIQCMTVSNRAATG</sequence>
<name>A0ABQ5V0H0_9PROT</name>
<keyword evidence="2" id="KW-1185">Reference proteome</keyword>
<reference evidence="1" key="1">
    <citation type="journal article" date="2014" name="Int. J. Syst. Evol. Microbiol.">
        <title>Complete genome of a new Firmicutes species belonging to the dominant human colonic microbiota ('Ruminococcus bicirculans') reveals two chromosomes and a selective capacity to utilize plant glucans.</title>
        <authorList>
            <consortium name="NISC Comparative Sequencing Program"/>
            <person name="Wegmann U."/>
            <person name="Louis P."/>
            <person name="Goesmann A."/>
            <person name="Henrissat B."/>
            <person name="Duncan S.H."/>
            <person name="Flint H.J."/>
        </authorList>
    </citation>
    <scope>NUCLEOTIDE SEQUENCE</scope>
    <source>
        <strain evidence="1">NBRC 108216</strain>
    </source>
</reference>
<protein>
    <submittedName>
        <fullName evidence="1">Uncharacterized protein</fullName>
    </submittedName>
</protein>
<comment type="caution">
    <text evidence="1">The sequence shown here is derived from an EMBL/GenBank/DDBJ whole genome shotgun (WGS) entry which is preliminary data.</text>
</comment>
<proteinExistence type="predicted"/>